<evidence type="ECO:0000313" key="4">
    <source>
        <dbReference type="RefSeq" id="XP_050563496.1"/>
    </source>
</evidence>
<accession>A0A9R0EEA7</accession>
<evidence type="ECO:0000313" key="3">
    <source>
        <dbReference type="Proteomes" id="UP000829999"/>
    </source>
</evidence>
<dbReference type="Proteomes" id="UP000829999">
    <property type="component" value="Chromosome 31"/>
</dbReference>
<feature type="coiled-coil region" evidence="1">
    <location>
        <begin position="293"/>
        <end position="398"/>
    </location>
</feature>
<feature type="coiled-coil region" evidence="1">
    <location>
        <begin position="159"/>
        <end position="232"/>
    </location>
</feature>
<gene>
    <name evidence="4" type="primary">LOC118276193</name>
</gene>
<dbReference type="GeneID" id="118276193"/>
<proteinExistence type="predicted"/>
<reference evidence="4" key="1">
    <citation type="submission" date="2025-08" db="UniProtKB">
        <authorList>
            <consortium name="RefSeq"/>
        </authorList>
    </citation>
    <scope>IDENTIFICATION</scope>
    <source>
        <tissue evidence="4">Whole larval tissue</tissue>
    </source>
</reference>
<keyword evidence="3" id="KW-1185">Reference proteome</keyword>
<feature type="region of interest" description="Disordered" evidence="2">
    <location>
        <begin position="596"/>
        <end position="616"/>
    </location>
</feature>
<dbReference type="AlphaFoldDB" id="A0A9R0EEA7"/>
<dbReference type="RefSeq" id="XP_050563496.1">
    <property type="nucleotide sequence ID" value="XM_050707539.1"/>
</dbReference>
<protein>
    <submittedName>
        <fullName evidence="4">Uncharacterized protein LOC118276193 isoform X4</fullName>
    </submittedName>
</protein>
<name>A0A9R0EEA7_SPOFR</name>
<evidence type="ECO:0000256" key="1">
    <source>
        <dbReference type="SAM" id="Coils"/>
    </source>
</evidence>
<keyword evidence="1" id="KW-0175">Coiled coil</keyword>
<organism evidence="3 4">
    <name type="scientific">Spodoptera frugiperda</name>
    <name type="common">Fall armyworm</name>
    <dbReference type="NCBI Taxonomy" id="7108"/>
    <lineage>
        <taxon>Eukaryota</taxon>
        <taxon>Metazoa</taxon>
        <taxon>Ecdysozoa</taxon>
        <taxon>Arthropoda</taxon>
        <taxon>Hexapoda</taxon>
        <taxon>Insecta</taxon>
        <taxon>Pterygota</taxon>
        <taxon>Neoptera</taxon>
        <taxon>Endopterygota</taxon>
        <taxon>Lepidoptera</taxon>
        <taxon>Glossata</taxon>
        <taxon>Ditrysia</taxon>
        <taxon>Noctuoidea</taxon>
        <taxon>Noctuidae</taxon>
        <taxon>Amphipyrinae</taxon>
        <taxon>Spodoptera</taxon>
    </lineage>
</organism>
<sequence>MREIPECLNRRYQMLDKLIKDLSSASPSGGAASPNPSTAGNEVGVKLMCDFWNILKEDPECDLPQEVHQRLCGKDSVGPYGSQQVECYLACKSKSKESIVKQKIDSVMNRVKRIHVPKESKRKICCPEVCQDGEKIPLTQVLFNIKEAASLDKQCHVRLEELRLTQRDLVEQIQSLEEREAQGMQLLKQADCMWCCMEDSYKKKILESQDRYKELKKEFKEIETNCIKWKKHKKDLEFQLGNINKCGDEIKEKIYQKNNDLKVMGMEIEDFKKRIASNTKDLDVAKNSYKSKRESSDARMETMAAQLQRLQQKVAIEKKVKTEKENEGSKYVKEAREDLQKICRVLLQKKLENEDLLAEKEALFQEIDLLKQTCDTCKERCEKREKSIAEELAKVEKDLAAFKVKCIKCHQCIDTADVRKYCTDCPRCLAKRDCLYSKDHCSPDHSMDCVCMSVKQKFLDNIFDNMYTVLERQSKTCGGKAVADCILNCLKRSRNGKLNQETRKVLQDFILSTVKKNLNLTIVGGAVKTRCEMDPETYKQLMLCLRDVTIPRPVKEDRGTPAKKDPCHRWGGIGECNCPKGPKACICNKAPKPPTDPTSCGLQPADEGASPSENTCPQRESLACSTDCGMLGMPGAADNLRREPCAGQSCPFSKNMRAAQCVLGPEPLSTAQKVHPLPSNLPKKSPQDKTVPVAVLDDVINSSRRGETECNCSNLPVKYLLATKSSINKINQYCACSSNYVSRENRAPFIKKLQKIGRITICTDNKSDHNNIPRTNEKSGNKSDNDIQMILCPKFSQGNDDKIGTSMGNFSNMDDGVRLKMKFKSSSKVDQDINAKLVGRKVCDNVKEIMKEIVVPQMPFAANNMSPSKVEWVTLKSLYKEISSLAKLEDLSSETVTEVEVKCETLEASKDFKLIKDNINQVKAISLEKEKLDMEHSITLNEEEDNIGMSFIDVMTGNTQRPKNKIANELKLKLLEDIRNTYNISDETSLEQIQELDKTRNLIHLSKCLHSLQETVTEPKKCTCTNIKSQWNNEYGRNLRKPHNYFSVQDLNIDTESTDKCTVLINDTHKNKHKEKNSKVTLHKHVRSKLDHIKQNKNKNKRYRNK</sequence>
<evidence type="ECO:0000256" key="2">
    <source>
        <dbReference type="SAM" id="MobiDB-lite"/>
    </source>
</evidence>